<sequence>MLKYAIAYISTAVLFLVVDFVWLSTMATSFYRSRIPDVMATEVNYPAAIAFYLIFVAGIVIFAVSPALENGRWTTALIYGALFGFMAYATYDLTNQATLKQWSTAVTIVDMGWGTFISALSATTSFLFTQWLLVKFQ</sequence>
<evidence type="ECO:0000313" key="2">
    <source>
        <dbReference type="EMBL" id="MBA8879961.1"/>
    </source>
</evidence>
<accession>A0A839EJ00</accession>
<comment type="caution">
    <text evidence="2">The sequence shown here is derived from an EMBL/GenBank/DDBJ whole genome shotgun (WGS) entry which is preliminary data.</text>
</comment>
<dbReference type="InterPro" id="IPR018687">
    <property type="entry name" value="DUF2177_membr"/>
</dbReference>
<dbReference type="Pfam" id="PF09945">
    <property type="entry name" value="DUF2177"/>
    <property type="match status" value="1"/>
</dbReference>
<evidence type="ECO:0000313" key="3">
    <source>
        <dbReference type="Proteomes" id="UP000549052"/>
    </source>
</evidence>
<feature type="transmembrane region" description="Helical" evidence="1">
    <location>
        <begin position="73"/>
        <end position="91"/>
    </location>
</feature>
<dbReference type="RefSeq" id="WP_182550632.1">
    <property type="nucleotide sequence ID" value="NZ_JACGXN010000006.1"/>
</dbReference>
<keyword evidence="1" id="KW-0472">Membrane</keyword>
<keyword evidence="1" id="KW-0812">Transmembrane</keyword>
<organism evidence="2 3">
    <name type="scientific">Phyllobacterium myrsinacearum</name>
    <dbReference type="NCBI Taxonomy" id="28101"/>
    <lineage>
        <taxon>Bacteria</taxon>
        <taxon>Pseudomonadati</taxon>
        <taxon>Pseudomonadota</taxon>
        <taxon>Alphaproteobacteria</taxon>
        <taxon>Hyphomicrobiales</taxon>
        <taxon>Phyllobacteriaceae</taxon>
        <taxon>Phyllobacterium</taxon>
    </lineage>
</organism>
<feature type="transmembrane region" description="Helical" evidence="1">
    <location>
        <begin position="43"/>
        <end position="64"/>
    </location>
</feature>
<evidence type="ECO:0000256" key="1">
    <source>
        <dbReference type="SAM" id="Phobius"/>
    </source>
</evidence>
<gene>
    <name evidence="2" type="ORF">FHW16_003680</name>
</gene>
<feature type="transmembrane region" description="Helical" evidence="1">
    <location>
        <begin position="111"/>
        <end position="134"/>
    </location>
</feature>
<reference evidence="2 3" key="1">
    <citation type="submission" date="2020-07" db="EMBL/GenBank/DDBJ databases">
        <title>Genomic Encyclopedia of Type Strains, Phase IV (KMG-V): Genome sequencing to study the core and pangenomes of soil and plant-associated prokaryotes.</title>
        <authorList>
            <person name="Whitman W."/>
        </authorList>
    </citation>
    <scope>NUCLEOTIDE SEQUENCE [LARGE SCALE GENOMIC DNA]</scope>
    <source>
        <strain evidence="2 3">AN3</strain>
    </source>
</reference>
<feature type="transmembrane region" description="Helical" evidence="1">
    <location>
        <begin position="7"/>
        <end position="31"/>
    </location>
</feature>
<keyword evidence="3" id="KW-1185">Reference proteome</keyword>
<protein>
    <submittedName>
        <fullName evidence="2">Putative membrane protein</fullName>
    </submittedName>
</protein>
<dbReference type="EMBL" id="JACGXN010000006">
    <property type="protein sequence ID" value="MBA8879961.1"/>
    <property type="molecule type" value="Genomic_DNA"/>
</dbReference>
<proteinExistence type="predicted"/>
<dbReference type="AlphaFoldDB" id="A0A839EJ00"/>
<dbReference type="Proteomes" id="UP000549052">
    <property type="component" value="Unassembled WGS sequence"/>
</dbReference>
<keyword evidence="1" id="KW-1133">Transmembrane helix</keyword>
<name>A0A839EJ00_9HYPH</name>